<dbReference type="CDD" id="cd01948">
    <property type="entry name" value="EAL"/>
    <property type="match status" value="1"/>
</dbReference>
<proteinExistence type="predicted"/>
<dbReference type="PROSITE" id="PS50887">
    <property type="entry name" value="GGDEF"/>
    <property type="match status" value="1"/>
</dbReference>
<dbReference type="SMART" id="SM00267">
    <property type="entry name" value="GGDEF"/>
    <property type="match status" value="1"/>
</dbReference>
<dbReference type="PANTHER" id="PTHR44757:SF2">
    <property type="entry name" value="BIOFILM ARCHITECTURE MAINTENANCE PROTEIN MBAA"/>
    <property type="match status" value="1"/>
</dbReference>
<dbReference type="InterPro" id="IPR035919">
    <property type="entry name" value="EAL_sf"/>
</dbReference>
<feature type="transmembrane region" description="Helical" evidence="1">
    <location>
        <begin position="146"/>
        <end position="165"/>
    </location>
</feature>
<dbReference type="InterPro" id="IPR052155">
    <property type="entry name" value="Biofilm_reg_signaling"/>
</dbReference>
<dbReference type="InterPro" id="IPR001633">
    <property type="entry name" value="EAL_dom"/>
</dbReference>
<feature type="domain" description="GGDEF" evidence="3">
    <location>
        <begin position="282"/>
        <end position="414"/>
    </location>
</feature>
<name>A0A7W4I785_GLUDI</name>
<dbReference type="Gene3D" id="3.20.20.450">
    <property type="entry name" value="EAL domain"/>
    <property type="match status" value="1"/>
</dbReference>
<feature type="domain" description="EAL" evidence="2">
    <location>
        <begin position="423"/>
        <end position="673"/>
    </location>
</feature>
<dbReference type="SUPFAM" id="SSF55073">
    <property type="entry name" value="Nucleotide cyclase"/>
    <property type="match status" value="1"/>
</dbReference>
<evidence type="ECO:0000313" key="5">
    <source>
        <dbReference type="EMBL" id="MBB2157546.1"/>
    </source>
</evidence>
<accession>A0A7W4I785</accession>
<evidence type="ECO:0000256" key="1">
    <source>
        <dbReference type="PROSITE-ProRule" id="PRU00244"/>
    </source>
</evidence>
<feature type="transmembrane region" description="Helical" evidence="1">
    <location>
        <begin position="215"/>
        <end position="236"/>
    </location>
</feature>
<feature type="transmembrane region" description="Helical" evidence="1">
    <location>
        <begin position="177"/>
        <end position="195"/>
    </location>
</feature>
<evidence type="ECO:0000313" key="6">
    <source>
        <dbReference type="Proteomes" id="UP000550787"/>
    </source>
</evidence>
<dbReference type="NCBIfam" id="TIGR00254">
    <property type="entry name" value="GGDEF"/>
    <property type="match status" value="1"/>
</dbReference>
<feature type="domain" description="MHYT" evidence="4">
    <location>
        <begin position="12"/>
        <end position="198"/>
    </location>
</feature>
<dbReference type="InterPro" id="IPR000160">
    <property type="entry name" value="GGDEF_dom"/>
</dbReference>
<dbReference type="PANTHER" id="PTHR44757">
    <property type="entry name" value="DIGUANYLATE CYCLASE DGCP"/>
    <property type="match status" value="1"/>
</dbReference>
<dbReference type="InterPro" id="IPR005330">
    <property type="entry name" value="MHYT_dom"/>
</dbReference>
<protein>
    <submittedName>
        <fullName evidence="5">EAL domain-containing protein</fullName>
    </submittedName>
</protein>
<evidence type="ECO:0000259" key="4">
    <source>
        <dbReference type="PROSITE" id="PS50924"/>
    </source>
</evidence>
<dbReference type="Pfam" id="PF00990">
    <property type="entry name" value="GGDEF"/>
    <property type="match status" value="1"/>
</dbReference>
<dbReference type="PROSITE" id="PS50924">
    <property type="entry name" value="MHYT"/>
    <property type="match status" value="1"/>
</dbReference>
<reference evidence="5 6" key="1">
    <citation type="submission" date="2020-04" db="EMBL/GenBank/DDBJ databases">
        <title>Description of novel Gluconacetobacter.</title>
        <authorList>
            <person name="Sombolestani A."/>
        </authorList>
    </citation>
    <scope>NUCLEOTIDE SEQUENCE [LARGE SCALE GENOMIC DNA]</scope>
    <source>
        <strain evidence="5 6">LMG 7603</strain>
    </source>
</reference>
<dbReference type="GO" id="GO:0016020">
    <property type="term" value="C:membrane"/>
    <property type="evidence" value="ECO:0007669"/>
    <property type="project" value="UniProtKB-UniRule"/>
</dbReference>
<dbReference type="Pfam" id="PF03707">
    <property type="entry name" value="MHYT"/>
    <property type="match status" value="2"/>
</dbReference>
<feature type="transmembrane region" description="Helical" evidence="1">
    <location>
        <begin position="48"/>
        <end position="71"/>
    </location>
</feature>
<dbReference type="PROSITE" id="PS50883">
    <property type="entry name" value="EAL"/>
    <property type="match status" value="1"/>
</dbReference>
<dbReference type="InterPro" id="IPR043128">
    <property type="entry name" value="Rev_trsase/Diguanyl_cyclase"/>
</dbReference>
<sequence length="694" mass="75025">MRTIFGCIIAEHSLSLVIAAGLLCGLGSWVTARLFFRTLDTTGLQKYGWHFLTALTAAVSIWCTHFIAMLGFHPGVPVGFDPVLTIVSLLIAVIGSTAGFVLAGNRGTGLAPALGGGIVGLSIAAMHYTGMTAYRVQGVMSWDRRLLVVSIVLAVGLSAVALQVAARRGRQARNLMAGLLVLATIGLHFTGMAALRITPAPIDGSFANPEALHALALAITATALVIVGAGLASYLIDDSVRAETVERLHHIAMNDTLTGLPNRASFNDRLDSEIALARENKGTFAFIGIDLNRFKEINDLRGHAAGDEVLRILGRRLKGLLRDGEFVARTGGDEFAALYRMGDRRDLSDFLGRLERALFKPLRLDGFEVQSGGSLGVAIWPDDTADKEMLANNADLAMYRAKADPIRKICFYKPEMDEALRARRILAADLRDALARDQLSLHYQVQTSIATGRIRGYEALLRWEHPQIGSISPAEFIPLAEENGLILPIGEWVLRTACREAASWEPPYKIAVNLSAVQFVHADLAKLVRTVLAETGLSPERLELELTETTIFADRKRALHVLREIKALGVTIALDDFGTGYSSLDTLRAFPFDRIKIDRSFCCAAAANPQTLAIIRAVLGLGKSFGIPVLAEGIETYDQLSMLNSEGCDEAQGFLLGRPAPLGQIVGSGHITLTRESRTLRDGNGASARAEFAR</sequence>
<dbReference type="Pfam" id="PF00563">
    <property type="entry name" value="EAL"/>
    <property type="match status" value="1"/>
</dbReference>
<organism evidence="5 6">
    <name type="scientific">Gluconacetobacter diazotrophicus</name>
    <name type="common">Acetobacter diazotrophicus</name>
    <dbReference type="NCBI Taxonomy" id="33996"/>
    <lineage>
        <taxon>Bacteria</taxon>
        <taxon>Pseudomonadati</taxon>
        <taxon>Pseudomonadota</taxon>
        <taxon>Alphaproteobacteria</taxon>
        <taxon>Acetobacterales</taxon>
        <taxon>Acetobacteraceae</taxon>
        <taxon>Gluconacetobacter</taxon>
    </lineage>
</organism>
<evidence type="ECO:0000259" key="2">
    <source>
        <dbReference type="PROSITE" id="PS50883"/>
    </source>
</evidence>
<comment type="caution">
    <text evidence="5">The sequence shown here is derived from an EMBL/GenBank/DDBJ whole genome shotgun (WGS) entry which is preliminary data.</text>
</comment>
<keyword evidence="1" id="KW-1133">Transmembrane helix</keyword>
<feature type="transmembrane region" description="Helical" evidence="1">
    <location>
        <begin position="83"/>
        <end position="103"/>
    </location>
</feature>
<evidence type="ECO:0000259" key="3">
    <source>
        <dbReference type="PROSITE" id="PS50887"/>
    </source>
</evidence>
<dbReference type="InterPro" id="IPR029787">
    <property type="entry name" value="Nucleotide_cyclase"/>
</dbReference>
<feature type="transmembrane region" description="Helical" evidence="1">
    <location>
        <begin position="12"/>
        <end position="36"/>
    </location>
</feature>
<keyword evidence="1" id="KW-0472">Membrane</keyword>
<dbReference type="AlphaFoldDB" id="A0A7W4I785"/>
<dbReference type="CDD" id="cd01949">
    <property type="entry name" value="GGDEF"/>
    <property type="match status" value="1"/>
</dbReference>
<dbReference type="EMBL" id="JABEQG010000034">
    <property type="protein sequence ID" value="MBB2157546.1"/>
    <property type="molecule type" value="Genomic_DNA"/>
</dbReference>
<dbReference type="RefSeq" id="WP_183116259.1">
    <property type="nucleotide sequence ID" value="NZ_JABEQG010000034.1"/>
</dbReference>
<dbReference type="SMART" id="SM00052">
    <property type="entry name" value="EAL"/>
    <property type="match status" value="1"/>
</dbReference>
<feature type="transmembrane region" description="Helical" evidence="1">
    <location>
        <begin position="110"/>
        <end position="134"/>
    </location>
</feature>
<keyword evidence="1" id="KW-0812">Transmembrane</keyword>
<dbReference type="SUPFAM" id="SSF141868">
    <property type="entry name" value="EAL domain-like"/>
    <property type="match status" value="1"/>
</dbReference>
<dbReference type="Proteomes" id="UP000550787">
    <property type="component" value="Unassembled WGS sequence"/>
</dbReference>
<gene>
    <name evidence="5" type="ORF">HLH33_14700</name>
</gene>
<dbReference type="Gene3D" id="3.30.70.270">
    <property type="match status" value="1"/>
</dbReference>